<keyword evidence="7" id="KW-1185">Reference proteome</keyword>
<dbReference type="EMBL" id="JBHRZS010000007">
    <property type="protein sequence ID" value="MFC3881009.1"/>
    <property type="molecule type" value="Genomic_DNA"/>
</dbReference>
<dbReference type="InterPro" id="IPR016181">
    <property type="entry name" value="Acyl_CoA_acyltransferase"/>
</dbReference>
<dbReference type="SUPFAM" id="SSF55729">
    <property type="entry name" value="Acyl-CoA N-acyltransferases (Nat)"/>
    <property type="match status" value="1"/>
</dbReference>
<keyword evidence="3" id="KW-0808">Transferase</keyword>
<proteinExistence type="predicted"/>
<comment type="caution">
    <text evidence="6">The sequence shown here is derived from an EMBL/GenBank/DDBJ whole genome shotgun (WGS) entry which is preliminary data.</text>
</comment>
<dbReference type="PANTHER" id="PTHR37323">
    <property type="entry name" value="GCN5-RELATED N-ACETYLTRANSFERASE"/>
    <property type="match status" value="1"/>
</dbReference>
<keyword evidence="4" id="KW-0443">Lipid metabolism</keyword>
<evidence type="ECO:0000256" key="5">
    <source>
        <dbReference type="ARBA" id="ARBA00023315"/>
    </source>
</evidence>
<reference evidence="7" key="1">
    <citation type="journal article" date="2019" name="Int. J. Syst. Evol. Microbiol.">
        <title>The Global Catalogue of Microorganisms (GCM) 10K type strain sequencing project: providing services to taxonomists for standard genome sequencing and annotation.</title>
        <authorList>
            <consortium name="The Broad Institute Genomics Platform"/>
            <consortium name="The Broad Institute Genome Sequencing Center for Infectious Disease"/>
            <person name="Wu L."/>
            <person name="Ma J."/>
        </authorList>
    </citation>
    <scope>NUCLEOTIDE SEQUENCE [LARGE SCALE GENOMIC DNA]</scope>
    <source>
        <strain evidence="7">CCUG 60523</strain>
    </source>
</reference>
<dbReference type="PANTHER" id="PTHR37323:SF1">
    <property type="entry name" value="L-ORNITHINE N(ALPHA)-ACYLTRANSFERASE"/>
    <property type="match status" value="1"/>
</dbReference>
<evidence type="ECO:0000256" key="1">
    <source>
        <dbReference type="ARBA" id="ARBA00005189"/>
    </source>
</evidence>
<keyword evidence="5" id="KW-0012">Acyltransferase</keyword>
<protein>
    <submittedName>
        <fullName evidence="6">GNAT family N-acetyltransferase</fullName>
    </submittedName>
</protein>
<evidence type="ECO:0000256" key="3">
    <source>
        <dbReference type="ARBA" id="ARBA00022679"/>
    </source>
</evidence>
<sequence>MKNEVEIIAPVDRELLKSELTKERFLRYTNNGDNLVYLVNYHNAPNVVREIGRLRELTFRNAGGGTGLALDLDDNDTCENCYDQLLTWNPEDEEIVAGYRLIHCKNSIDENGKINLSTVHLFDFSESFIKNYLPKTIELGRSFVQPMYQPSIDNRKGIFSLDNLWDGLGAVVLMNPDVKFLFGKVTMYPHFNEDARDLLLVFLNHYFPDPENLVRPKPNLFLGYKTDIISRPNPFDGLEYKEGYKFLNSQVRALGENIPPLINTYMNLSPSMMTFGTAMNDEFGEVEETGIMIRLDDIYESKKHRHMDTFDRDRHYGSRDDKG</sequence>
<evidence type="ECO:0000256" key="2">
    <source>
        <dbReference type="ARBA" id="ARBA00022516"/>
    </source>
</evidence>
<dbReference type="RefSeq" id="WP_377906352.1">
    <property type="nucleotide sequence ID" value="NZ_JBHRZS010000007.1"/>
</dbReference>
<evidence type="ECO:0000256" key="4">
    <source>
        <dbReference type="ARBA" id="ARBA00023098"/>
    </source>
</evidence>
<accession>A0ABV8AW35</accession>
<dbReference type="InterPro" id="IPR052351">
    <property type="entry name" value="Ornithine_N-alpha-AT"/>
</dbReference>
<organism evidence="6 7">
    <name type="scientific">Algoriphagus namhaensis</name>
    <dbReference type="NCBI Taxonomy" id="915353"/>
    <lineage>
        <taxon>Bacteria</taxon>
        <taxon>Pseudomonadati</taxon>
        <taxon>Bacteroidota</taxon>
        <taxon>Cytophagia</taxon>
        <taxon>Cytophagales</taxon>
        <taxon>Cyclobacteriaceae</taxon>
        <taxon>Algoriphagus</taxon>
    </lineage>
</organism>
<evidence type="ECO:0000313" key="6">
    <source>
        <dbReference type="EMBL" id="MFC3881009.1"/>
    </source>
</evidence>
<dbReference type="Pfam" id="PF13444">
    <property type="entry name" value="Acetyltransf_5"/>
    <property type="match status" value="1"/>
</dbReference>
<name>A0ABV8AW35_9BACT</name>
<dbReference type="Proteomes" id="UP001595805">
    <property type="component" value="Unassembled WGS sequence"/>
</dbReference>
<gene>
    <name evidence="6" type="ORF">ACFOSV_12510</name>
</gene>
<comment type="pathway">
    <text evidence="1">Lipid metabolism.</text>
</comment>
<keyword evidence="2" id="KW-0444">Lipid biosynthesis</keyword>
<evidence type="ECO:0000313" key="7">
    <source>
        <dbReference type="Proteomes" id="UP001595805"/>
    </source>
</evidence>